<protein>
    <submittedName>
        <fullName evidence="2">Uncharacterized protein</fullName>
    </submittedName>
</protein>
<evidence type="ECO:0000256" key="1">
    <source>
        <dbReference type="SAM" id="Phobius"/>
    </source>
</evidence>
<keyword evidence="1" id="KW-1133">Transmembrane helix</keyword>
<feature type="transmembrane region" description="Helical" evidence="1">
    <location>
        <begin position="68"/>
        <end position="87"/>
    </location>
</feature>
<dbReference type="EnsemblMetazoa" id="CJA42139.1">
    <property type="protein sequence ID" value="CJA42139.1"/>
    <property type="gene ID" value="WBGene00217987"/>
</dbReference>
<feature type="transmembrane region" description="Helical" evidence="1">
    <location>
        <begin position="113"/>
        <end position="135"/>
    </location>
</feature>
<feature type="transmembrane region" description="Helical" evidence="1">
    <location>
        <begin position="33"/>
        <end position="56"/>
    </location>
</feature>
<dbReference type="Proteomes" id="UP000005237">
    <property type="component" value="Unassembled WGS sequence"/>
</dbReference>
<keyword evidence="1" id="KW-0812">Transmembrane</keyword>
<dbReference type="AlphaFoldDB" id="A0A8R1IRQ6"/>
<sequence length="186" mass="21509">MSDISENIEYNLDTIQYTIPNYGFSDPYELAQYVNRIIAVGLCILVHLNVIIRLLFCNKNRVTSDYQILIIIQSAINLIACVSELVLNEIQTLNIRYLKIGHPFWQFTSTERLIYTLIMAVSSNSTQDFLMLFNLHRLIMIRRRSNLLTLYMIALPLMVIGSCMDAIESYPLILVSLCIYVYVQVI</sequence>
<evidence type="ECO:0000313" key="3">
    <source>
        <dbReference type="Proteomes" id="UP000005237"/>
    </source>
</evidence>
<accession>A0A8R1IRQ6</accession>
<feature type="transmembrane region" description="Helical" evidence="1">
    <location>
        <begin position="147"/>
        <end position="167"/>
    </location>
</feature>
<name>A0A8R1IRQ6_CAEJA</name>
<evidence type="ECO:0000313" key="2">
    <source>
        <dbReference type="EnsemblMetazoa" id="CJA42139.1"/>
    </source>
</evidence>
<keyword evidence="3" id="KW-1185">Reference proteome</keyword>
<proteinExistence type="predicted"/>
<reference evidence="2" key="2">
    <citation type="submission" date="2022-06" db="UniProtKB">
        <authorList>
            <consortium name="EnsemblMetazoa"/>
        </authorList>
    </citation>
    <scope>IDENTIFICATION</scope>
    <source>
        <strain evidence="2">DF5081</strain>
    </source>
</reference>
<keyword evidence="1" id="KW-0472">Membrane</keyword>
<reference evidence="3" key="1">
    <citation type="submission" date="2010-08" db="EMBL/GenBank/DDBJ databases">
        <authorList>
            <consortium name="Caenorhabditis japonica Sequencing Consortium"/>
            <person name="Wilson R.K."/>
        </authorList>
    </citation>
    <scope>NUCLEOTIDE SEQUENCE [LARGE SCALE GENOMIC DNA]</scope>
    <source>
        <strain evidence="3">DF5081</strain>
    </source>
</reference>
<organism evidence="2 3">
    <name type="scientific">Caenorhabditis japonica</name>
    <dbReference type="NCBI Taxonomy" id="281687"/>
    <lineage>
        <taxon>Eukaryota</taxon>
        <taxon>Metazoa</taxon>
        <taxon>Ecdysozoa</taxon>
        <taxon>Nematoda</taxon>
        <taxon>Chromadorea</taxon>
        <taxon>Rhabditida</taxon>
        <taxon>Rhabditina</taxon>
        <taxon>Rhabditomorpha</taxon>
        <taxon>Rhabditoidea</taxon>
        <taxon>Rhabditidae</taxon>
        <taxon>Peloderinae</taxon>
        <taxon>Caenorhabditis</taxon>
    </lineage>
</organism>